<dbReference type="AlphaFoldDB" id="A0A6J6QFI4"/>
<accession>A0A6J6QFI4</accession>
<organism evidence="1">
    <name type="scientific">freshwater metagenome</name>
    <dbReference type="NCBI Taxonomy" id="449393"/>
    <lineage>
        <taxon>unclassified sequences</taxon>
        <taxon>metagenomes</taxon>
        <taxon>ecological metagenomes</taxon>
    </lineage>
</organism>
<reference evidence="1" key="1">
    <citation type="submission" date="2020-05" db="EMBL/GenBank/DDBJ databases">
        <authorList>
            <person name="Chiriac C."/>
            <person name="Salcher M."/>
            <person name="Ghai R."/>
            <person name="Kavagutti S V."/>
        </authorList>
    </citation>
    <scope>NUCLEOTIDE SEQUENCE</scope>
</reference>
<proteinExistence type="predicted"/>
<gene>
    <name evidence="1" type="ORF">UFOPK2582_01256</name>
</gene>
<protein>
    <submittedName>
        <fullName evidence="1">Unannotated protein</fullName>
    </submittedName>
</protein>
<dbReference type="InterPro" id="IPR029058">
    <property type="entry name" value="AB_hydrolase_fold"/>
</dbReference>
<dbReference type="SUPFAM" id="SSF53474">
    <property type="entry name" value="alpha/beta-Hydrolases"/>
    <property type="match status" value="1"/>
</dbReference>
<dbReference type="EMBL" id="CAEZXS010000164">
    <property type="protein sequence ID" value="CAB4707578.1"/>
    <property type="molecule type" value="Genomic_DNA"/>
</dbReference>
<dbReference type="Gene3D" id="3.40.50.1820">
    <property type="entry name" value="alpha/beta hydrolase"/>
    <property type="match status" value="1"/>
</dbReference>
<name>A0A6J6QFI4_9ZZZZ</name>
<sequence length="235" mass="24704">MSPLDSESPANSKSPAGSDTIWVRHNRIDLAIHHLTNGSDPTHRPLLLLHGLGERTPDEVPPSVRWPGPVYGLDFTGHGQSTIPVGGGYTSEILVGDVDASLEELGEVTILGRGLGAYIGLLIAAARPKQVMGVVMSDGPGLVGGGIHPGSPSVPFPAPWASNTPDPFALLELARDVRPPDYAQTYVRFVLESSKLEKALMVCAVARPEWLAAVAAEPGVGHGTVDEALQFYAGL</sequence>
<evidence type="ECO:0000313" key="1">
    <source>
        <dbReference type="EMBL" id="CAB4707578.1"/>
    </source>
</evidence>